<feature type="domain" description="Bacterial bifunctional deaminase-reductase C-terminal" evidence="13">
    <location>
        <begin position="35"/>
        <end position="270"/>
    </location>
</feature>
<evidence type="ECO:0000256" key="11">
    <source>
        <dbReference type="ARBA" id="ARBA00047550"/>
    </source>
</evidence>
<dbReference type="Pfam" id="PF01872">
    <property type="entry name" value="RibD_C"/>
    <property type="match status" value="1"/>
</dbReference>
<evidence type="ECO:0000256" key="1">
    <source>
        <dbReference type="ARBA" id="ARBA00003555"/>
    </source>
</evidence>
<keyword evidence="8" id="KW-0560">Oxidoreductase</keyword>
<dbReference type="FunCoup" id="A0A132B2U6">
    <property type="interactions" value="122"/>
</dbReference>
<protein>
    <recommendedName>
        <fullName evidence="5">2,5-diamino-6-ribosylamino-4(3H)-pyrimidinone 5'-phosphate reductase</fullName>
        <ecNumber evidence="4">1.1.1.302</ecNumber>
    </recommendedName>
    <alternativeName>
        <fullName evidence="10">2,5-diamino-6-(5-phospho-D-ribosylamino)pyrimidin-4(3H)-one reductase</fullName>
    </alternativeName>
    <alternativeName>
        <fullName evidence="9">2,5-diamino-6-ribitylamino-4(3H)-pyrimidinone 5'-phosphate synthase</fullName>
    </alternativeName>
</protein>
<dbReference type="EMBL" id="KQ947444">
    <property type="protein sequence ID" value="KUJ06712.1"/>
    <property type="molecule type" value="Genomic_DNA"/>
</dbReference>
<gene>
    <name evidence="14" type="ORF">LY89DRAFT_404441</name>
</gene>
<evidence type="ECO:0000256" key="9">
    <source>
        <dbReference type="ARBA" id="ARBA00030073"/>
    </source>
</evidence>
<dbReference type="Proteomes" id="UP000070700">
    <property type="component" value="Unassembled WGS sequence"/>
</dbReference>
<dbReference type="InterPro" id="IPR024072">
    <property type="entry name" value="DHFR-like_dom_sf"/>
</dbReference>
<dbReference type="SUPFAM" id="SSF53597">
    <property type="entry name" value="Dihydrofolate reductase-like"/>
    <property type="match status" value="1"/>
</dbReference>
<dbReference type="InterPro" id="IPR050765">
    <property type="entry name" value="Riboflavin_Biosynth_HTPR"/>
</dbReference>
<dbReference type="KEGG" id="psco:LY89DRAFT_404441"/>
<evidence type="ECO:0000256" key="5">
    <source>
        <dbReference type="ARBA" id="ARBA00015035"/>
    </source>
</evidence>
<dbReference type="AlphaFoldDB" id="A0A132B2U6"/>
<comment type="pathway">
    <text evidence="2">Cofactor biosynthesis; riboflavin biosynthesis.</text>
</comment>
<evidence type="ECO:0000259" key="13">
    <source>
        <dbReference type="Pfam" id="PF01872"/>
    </source>
</evidence>
<evidence type="ECO:0000256" key="6">
    <source>
        <dbReference type="ARBA" id="ARBA00022619"/>
    </source>
</evidence>
<comment type="similarity">
    <text evidence="3">Belongs to the HTP reductase family.</text>
</comment>
<sequence>MATLPRDVLHFPAESRSFLEPHLPPKDRGNPSPFPFTTVTFATSLDSQLALSPGAPTALSGPQSKAMTHYLRSRHDAILIGVGTAVADNPSLNCRIEGVGGYGGEGLDGQPRPIIVDPMARWHFTENNKIFQLCREGKGRAPYIITGVTNPPVNKEAILNAAGGKFITVNVNTTDTGSHRLDWKNVLEALGKEGLKSVMIEGGGAVINSLLVPEYFSVISSVIVTIAPTWLGEGGVVVSPPRRHDDQGRAIPAARLENARWYPFGEDVVLCGLFRS</sequence>
<evidence type="ECO:0000313" key="14">
    <source>
        <dbReference type="EMBL" id="KUJ06712.1"/>
    </source>
</evidence>
<reference evidence="14 15" key="1">
    <citation type="submission" date="2015-10" db="EMBL/GenBank/DDBJ databases">
        <title>Full genome of DAOMC 229536 Phialocephala scopiformis, a fungal endophyte of spruce producing the potent anti-insectan compound rugulosin.</title>
        <authorList>
            <consortium name="DOE Joint Genome Institute"/>
            <person name="Walker A.K."/>
            <person name="Frasz S.L."/>
            <person name="Seifert K.A."/>
            <person name="Miller J.D."/>
            <person name="Mondo S.J."/>
            <person name="Labutti K."/>
            <person name="Lipzen A."/>
            <person name="Dockter R."/>
            <person name="Kennedy M."/>
            <person name="Grigoriev I.V."/>
            <person name="Spatafora J.W."/>
        </authorList>
    </citation>
    <scope>NUCLEOTIDE SEQUENCE [LARGE SCALE GENOMIC DNA]</scope>
    <source>
        <strain evidence="14 15">CBS 120377</strain>
    </source>
</reference>
<organism evidence="14 15">
    <name type="scientific">Mollisia scopiformis</name>
    <name type="common">Conifer needle endophyte fungus</name>
    <name type="synonym">Phialocephala scopiformis</name>
    <dbReference type="NCBI Taxonomy" id="149040"/>
    <lineage>
        <taxon>Eukaryota</taxon>
        <taxon>Fungi</taxon>
        <taxon>Dikarya</taxon>
        <taxon>Ascomycota</taxon>
        <taxon>Pezizomycotina</taxon>
        <taxon>Leotiomycetes</taxon>
        <taxon>Helotiales</taxon>
        <taxon>Mollisiaceae</taxon>
        <taxon>Mollisia</taxon>
    </lineage>
</organism>
<evidence type="ECO:0000256" key="3">
    <source>
        <dbReference type="ARBA" id="ARBA00009723"/>
    </source>
</evidence>
<evidence type="ECO:0000256" key="7">
    <source>
        <dbReference type="ARBA" id="ARBA00022857"/>
    </source>
</evidence>
<evidence type="ECO:0000313" key="15">
    <source>
        <dbReference type="Proteomes" id="UP000070700"/>
    </source>
</evidence>
<dbReference type="Gene3D" id="3.40.430.10">
    <property type="entry name" value="Dihydrofolate Reductase, subunit A"/>
    <property type="match status" value="1"/>
</dbReference>
<dbReference type="GO" id="GO:0008703">
    <property type="term" value="F:5-amino-6-(5-phosphoribosylamino)uracil reductase activity"/>
    <property type="evidence" value="ECO:0007669"/>
    <property type="project" value="InterPro"/>
</dbReference>
<dbReference type="InParanoid" id="A0A132B2U6"/>
<dbReference type="STRING" id="149040.A0A132B2U6"/>
<dbReference type="InterPro" id="IPR002734">
    <property type="entry name" value="RibDG_C"/>
</dbReference>
<dbReference type="OrthoDB" id="5432at2759"/>
<accession>A0A132B2U6</accession>
<comment type="catalytic activity">
    <reaction evidence="12">
        <text>2,5-diamino-6-(1-D-ribitylamino)pyrimidin-4(3H)-one 5'-phosphate + NADP(+) = 2,5-diamino-6-(1-D-ribosylamino)pyrimidin-4(3H)-one 5'-phosphate + NADPH + H(+)</text>
        <dbReference type="Rhea" id="RHEA:27278"/>
        <dbReference type="ChEBI" id="CHEBI:15378"/>
        <dbReference type="ChEBI" id="CHEBI:57783"/>
        <dbReference type="ChEBI" id="CHEBI:58349"/>
        <dbReference type="ChEBI" id="CHEBI:58890"/>
        <dbReference type="ChEBI" id="CHEBI:59545"/>
        <dbReference type="EC" id="1.1.1.302"/>
    </reaction>
</comment>
<comment type="function">
    <text evidence="1">Catalyzes an early step in riboflavin biosynthesis, the NADPH-dependent reduction of the ribose side chain of 2,5-diamino-6-ribosylamino-4(3H)-pyrimidinone 5'-phosphate, yielding 2,5-diamino-6-ribitylamino-4(3H)-pyrimidinone 5'-phosphate.</text>
</comment>
<keyword evidence="7" id="KW-0521">NADP</keyword>
<dbReference type="GeneID" id="28817011"/>
<comment type="catalytic activity">
    <reaction evidence="11">
        <text>2,5-diamino-6-(1-D-ribitylamino)pyrimidin-4(3H)-one 5'-phosphate + NAD(+) = 2,5-diamino-6-(1-D-ribosylamino)pyrimidin-4(3H)-one 5'-phosphate + NADH + H(+)</text>
        <dbReference type="Rhea" id="RHEA:27274"/>
        <dbReference type="ChEBI" id="CHEBI:15378"/>
        <dbReference type="ChEBI" id="CHEBI:57540"/>
        <dbReference type="ChEBI" id="CHEBI:57945"/>
        <dbReference type="ChEBI" id="CHEBI:58890"/>
        <dbReference type="ChEBI" id="CHEBI:59545"/>
        <dbReference type="EC" id="1.1.1.302"/>
    </reaction>
</comment>
<dbReference type="PANTHER" id="PTHR38011:SF7">
    <property type="entry name" value="2,5-DIAMINO-6-RIBOSYLAMINO-4(3H)-PYRIMIDINONE 5'-PHOSPHATE REDUCTASE"/>
    <property type="match status" value="1"/>
</dbReference>
<evidence type="ECO:0000256" key="2">
    <source>
        <dbReference type="ARBA" id="ARBA00005104"/>
    </source>
</evidence>
<dbReference type="GO" id="GO:0009231">
    <property type="term" value="P:riboflavin biosynthetic process"/>
    <property type="evidence" value="ECO:0007669"/>
    <property type="project" value="UniProtKB-KW"/>
</dbReference>
<proteinExistence type="inferred from homology"/>
<keyword evidence="6" id="KW-0686">Riboflavin biosynthesis</keyword>
<evidence type="ECO:0000256" key="8">
    <source>
        <dbReference type="ARBA" id="ARBA00023002"/>
    </source>
</evidence>
<evidence type="ECO:0000256" key="10">
    <source>
        <dbReference type="ARBA" id="ARBA00031630"/>
    </source>
</evidence>
<evidence type="ECO:0000256" key="12">
    <source>
        <dbReference type="ARBA" id="ARBA00049020"/>
    </source>
</evidence>
<dbReference type="PANTHER" id="PTHR38011">
    <property type="entry name" value="DIHYDROFOLATE REDUCTASE FAMILY PROTEIN (AFU_ORTHOLOGUE AFUA_8G06820)"/>
    <property type="match status" value="1"/>
</dbReference>
<evidence type="ECO:0000256" key="4">
    <source>
        <dbReference type="ARBA" id="ARBA00012851"/>
    </source>
</evidence>
<name>A0A132B2U6_MOLSC</name>
<dbReference type="RefSeq" id="XP_018061067.1">
    <property type="nucleotide sequence ID" value="XM_018207285.1"/>
</dbReference>
<keyword evidence="15" id="KW-1185">Reference proteome</keyword>
<dbReference type="EC" id="1.1.1.302" evidence="4"/>